<proteinExistence type="predicted"/>
<dbReference type="Pfam" id="PF00552">
    <property type="entry name" value="IN_DBD_C"/>
    <property type="match status" value="1"/>
</dbReference>
<evidence type="ECO:0000256" key="3">
    <source>
        <dbReference type="ARBA" id="ARBA00022722"/>
    </source>
</evidence>
<feature type="non-terminal residue" evidence="19">
    <location>
        <position position="1"/>
    </location>
</feature>
<feature type="domain" description="Reverse transcriptase" evidence="15">
    <location>
        <begin position="46"/>
        <end position="236"/>
    </location>
</feature>
<sequence>PTLKCPSCPNTQTYWIRTPSPAPRSFSVPVKPERLQALTDLVSRALEAKHIEPYQGPGNNPIFPVKKPNGKWRFIHDLRATNSLTRDLASPSPGPPDLTSLPQDLPHLRTIDLTDAFFQIPLPTIFQPYFAFTLPQLNNHGPGTRYSWRVLPQGFKNSPTLFEQQLSHILTPVRKTFPNSLIIQYMDDILLASPALSELAALTDKVTNALTNEGLPMSPEKTQATPGPIHFLGQVISQDCITYETLPSIHVKSIWLLAELQSMLGELQWVSKGTPVLRSSLHQLYLALRGHRDPRDTIQLTSTQVQALKTIQKALALNCRSRLVTQLPILALIILRPTGTTAVLFQTKQKWPLVWLHTPHPATSLRPWGQLLANAVITLDRYSLQHYGQVCKSFHHSISKQALTYYLHTSDQSSVAILLQHSHRFHNLGAQPSGPWRSLLQMPTIFQNIDVLRPPFTISPVVINHAPCLFSDGSASKAAFIIWDKQVIHQQVLPLPSACSAQAGELFGLLAGLQKSKPWLALNIFLDSKFLIGHLRRMALGAFLGPPTQSELHAQLLPLLQGKTVYVHHVRSHTLLQDPISRLNEATDALMLAPLLPLNPTTLHQLTHCNPYALRNHGATASEARAIVQACHTCKVINPQGRLPQGYIRRGHAPNVIWQGDVTHLQYKRYKYCLLVWVDTCSGAVSVSCRRKETGSDCVASLLVAISILGKPHNINTDNGAAYLSQEFQQFCNSLAIKHSTHIPYNPTSSGLVERTNGILKTLISKYLLDNHHLPLETAVSKSLWTINHLNVLPSCQKTRWQLHQAQPLPPVPENTLPPHTSPKWYYYKIPGLTNSRWSGPVQSLKEAAGAALIPVGGSYLWIPWRLLKRGICPKPESSAAADPKIRDHQLHG</sequence>
<evidence type="ECO:0000313" key="19">
    <source>
        <dbReference type="EMBL" id="AAO86626.1"/>
    </source>
</evidence>
<keyword evidence="5" id="KW-0255">Endonuclease</keyword>
<keyword evidence="12" id="KW-0511">Multifunctional enzyme</keyword>
<feature type="domain" description="Integrase-type" evidence="18">
    <location>
        <begin position="824"/>
        <end position="873"/>
    </location>
</feature>
<dbReference type="InterPro" id="IPR036397">
    <property type="entry name" value="RNaseH_sf"/>
</dbReference>
<dbReference type="InterPro" id="IPR001584">
    <property type="entry name" value="Integrase_cat-core"/>
</dbReference>
<dbReference type="SUPFAM" id="SSF53098">
    <property type="entry name" value="Ribonuclease H-like"/>
    <property type="match status" value="1"/>
</dbReference>
<dbReference type="PROSITE" id="PS50878">
    <property type="entry name" value="RT_POL"/>
    <property type="match status" value="1"/>
</dbReference>
<keyword evidence="4" id="KW-0479">Metal-binding</keyword>
<keyword evidence="11" id="KW-1179">Viral genome integration</keyword>
<reference evidence="19 20" key="1">
    <citation type="journal article" date="2003" name="J. Gen. Virol.">
        <title>A novel, divergent simian T-cell lymphotropic virus type 3 in a wild-caught red-capped mangabey (Cercocebus torquatus torquatus) from Nigeria.</title>
        <authorList>
            <person name="Meertens L."/>
            <person name="Shanmugam V."/>
            <person name="Gessain A."/>
            <person name="Beer B.E."/>
            <person name="Tooze Z."/>
            <person name="Heneine W."/>
            <person name="Switzer W.M."/>
        </authorList>
    </citation>
    <scope>NUCLEOTIDE SEQUENCE [LARGE SCALE GENOMIC DNA]</scope>
    <source>
        <strain evidence="19">CTO-NG409</strain>
    </source>
</reference>
<evidence type="ECO:0000256" key="9">
    <source>
        <dbReference type="ARBA" id="ARBA00023125"/>
    </source>
</evidence>
<evidence type="ECO:0000259" key="15">
    <source>
        <dbReference type="PROSITE" id="PS50878"/>
    </source>
</evidence>
<evidence type="ECO:0000256" key="13">
    <source>
        <dbReference type="ARBA" id="ARBA00023296"/>
    </source>
</evidence>
<dbReference type="InterPro" id="IPR001037">
    <property type="entry name" value="Integrase_C_retrovir"/>
</dbReference>
<dbReference type="GO" id="GO:0044826">
    <property type="term" value="P:viral genome integration into host DNA"/>
    <property type="evidence" value="ECO:0007669"/>
    <property type="project" value="UniProtKB-KW"/>
</dbReference>
<evidence type="ECO:0000256" key="10">
    <source>
        <dbReference type="ARBA" id="ARBA00023172"/>
    </source>
</evidence>
<dbReference type="SUPFAM" id="SSF56672">
    <property type="entry name" value="DNA/RNA polymerases"/>
    <property type="match status" value="1"/>
</dbReference>
<evidence type="ECO:0000259" key="18">
    <source>
        <dbReference type="PROSITE" id="PS51027"/>
    </source>
</evidence>
<evidence type="ECO:0000256" key="8">
    <source>
        <dbReference type="ARBA" id="ARBA00022918"/>
    </source>
</evidence>
<keyword evidence="3" id="KW-0540">Nuclease</keyword>
<dbReference type="GO" id="GO:0003964">
    <property type="term" value="F:RNA-directed DNA polymerase activity"/>
    <property type="evidence" value="ECO:0007669"/>
    <property type="project" value="UniProtKB-KW"/>
</dbReference>
<keyword evidence="1" id="KW-0808">Transferase</keyword>
<keyword evidence="6" id="KW-0378">Hydrolase</keyword>
<evidence type="ECO:0000259" key="17">
    <source>
        <dbReference type="PROSITE" id="PS50994"/>
    </source>
</evidence>
<dbReference type="Gene3D" id="3.30.420.10">
    <property type="entry name" value="Ribonuclease H-like superfamily/Ribonuclease H"/>
    <property type="match status" value="2"/>
</dbReference>
<dbReference type="GO" id="GO:0004523">
    <property type="term" value="F:RNA-DNA hybrid ribonuclease activity"/>
    <property type="evidence" value="ECO:0007669"/>
    <property type="project" value="InterPro"/>
</dbReference>
<dbReference type="PANTHER" id="PTHR41694">
    <property type="entry name" value="ENDOGENOUS RETROVIRUS GROUP K MEMBER POL PROTEIN"/>
    <property type="match status" value="1"/>
</dbReference>
<feature type="domain" description="RNase H type-1" evidence="16">
    <location>
        <begin position="463"/>
        <end position="596"/>
    </location>
</feature>
<dbReference type="PROSITE" id="PS50994">
    <property type="entry name" value="INTEGRASE"/>
    <property type="match status" value="1"/>
</dbReference>
<dbReference type="SUPFAM" id="SSF50122">
    <property type="entry name" value="DNA-binding domain of retroviral integrase"/>
    <property type="match status" value="1"/>
</dbReference>
<dbReference type="EMBL" id="AY222339">
    <property type="protein sequence ID" value="AAO86626.1"/>
    <property type="molecule type" value="Genomic_DNA"/>
</dbReference>
<dbReference type="GO" id="GO:0046718">
    <property type="term" value="P:symbiont entry into host cell"/>
    <property type="evidence" value="ECO:0007669"/>
    <property type="project" value="UniProtKB-KW"/>
</dbReference>
<protein>
    <submittedName>
        <fullName evidence="19">Polymerase</fullName>
    </submittedName>
</protein>
<dbReference type="PANTHER" id="PTHR41694:SF3">
    <property type="entry name" value="RNA-DIRECTED DNA POLYMERASE-RELATED"/>
    <property type="match status" value="1"/>
</dbReference>
<evidence type="ECO:0000256" key="11">
    <source>
        <dbReference type="ARBA" id="ARBA00023195"/>
    </source>
</evidence>
<dbReference type="Pfam" id="PF02022">
    <property type="entry name" value="Integrase_Zn"/>
    <property type="match status" value="1"/>
</dbReference>
<dbReference type="Pfam" id="PF00075">
    <property type="entry name" value="RNase_H"/>
    <property type="match status" value="1"/>
</dbReference>
<dbReference type="GO" id="GO:0015074">
    <property type="term" value="P:DNA integration"/>
    <property type="evidence" value="ECO:0007669"/>
    <property type="project" value="UniProtKB-KW"/>
</dbReference>
<dbReference type="InterPro" id="IPR043502">
    <property type="entry name" value="DNA/RNA_pol_sf"/>
</dbReference>
<keyword evidence="8" id="KW-0695">RNA-directed DNA polymerase</keyword>
<evidence type="ECO:0000256" key="12">
    <source>
        <dbReference type="ARBA" id="ARBA00023268"/>
    </source>
</evidence>
<keyword evidence="13" id="KW-1160">Virus entry into host cell</keyword>
<dbReference type="GO" id="GO:0006310">
    <property type="term" value="P:DNA recombination"/>
    <property type="evidence" value="ECO:0007669"/>
    <property type="project" value="UniProtKB-KW"/>
</dbReference>
<dbReference type="Pfam" id="PF00665">
    <property type="entry name" value="rve"/>
    <property type="match status" value="1"/>
</dbReference>
<dbReference type="PROSITE" id="PS51027">
    <property type="entry name" value="INTEGRASE_DBD"/>
    <property type="match status" value="1"/>
</dbReference>
<dbReference type="InterPro" id="IPR003308">
    <property type="entry name" value="Integrase_Zn-bd_dom_N"/>
</dbReference>
<dbReference type="InterPro" id="IPR012337">
    <property type="entry name" value="RNaseH-like_sf"/>
</dbReference>
<dbReference type="InterPro" id="IPR036862">
    <property type="entry name" value="Integrase_C_dom_sf_retrovir"/>
</dbReference>
<feature type="domain" description="Integrase catalytic" evidence="17">
    <location>
        <begin position="650"/>
        <end position="819"/>
    </location>
</feature>
<dbReference type="InterPro" id="IPR043128">
    <property type="entry name" value="Rev_trsase/Diguanyl_cyclase"/>
</dbReference>
<dbReference type="GO" id="GO:0003677">
    <property type="term" value="F:DNA binding"/>
    <property type="evidence" value="ECO:0007669"/>
    <property type="project" value="UniProtKB-KW"/>
</dbReference>
<keyword evidence="10" id="KW-0233">DNA recombination</keyword>
<dbReference type="Proteomes" id="UP000118803">
    <property type="component" value="Segment"/>
</dbReference>
<feature type="DNA-binding region" description="Integrase-type" evidence="14">
    <location>
        <begin position="824"/>
        <end position="873"/>
    </location>
</feature>
<dbReference type="InterPro" id="IPR002156">
    <property type="entry name" value="RNaseH_domain"/>
</dbReference>
<evidence type="ECO:0000259" key="16">
    <source>
        <dbReference type="PROSITE" id="PS50879"/>
    </source>
</evidence>
<evidence type="ECO:0000256" key="1">
    <source>
        <dbReference type="ARBA" id="ARBA00022679"/>
    </source>
</evidence>
<dbReference type="Gene3D" id="3.10.10.10">
    <property type="entry name" value="HIV Type 1 Reverse Transcriptase, subunit A, domain 1"/>
    <property type="match status" value="1"/>
</dbReference>
<dbReference type="GO" id="GO:0075713">
    <property type="term" value="P:establishment of integrated proviral latency"/>
    <property type="evidence" value="ECO:0007669"/>
    <property type="project" value="UniProtKB-KW"/>
</dbReference>
<keyword evidence="2" id="KW-0548">Nucleotidyltransferase</keyword>
<keyword evidence="7" id="KW-0229">DNA integration</keyword>
<dbReference type="Gene3D" id="3.30.70.270">
    <property type="match status" value="2"/>
</dbReference>
<name>Q6XNN9_9DELA</name>
<dbReference type="Pfam" id="PF00078">
    <property type="entry name" value="RVT_1"/>
    <property type="match status" value="1"/>
</dbReference>
<dbReference type="PROSITE" id="PS50879">
    <property type="entry name" value="RNASE_H_1"/>
    <property type="match status" value="1"/>
</dbReference>
<evidence type="ECO:0000256" key="5">
    <source>
        <dbReference type="ARBA" id="ARBA00022759"/>
    </source>
</evidence>
<dbReference type="InterPro" id="IPR000477">
    <property type="entry name" value="RT_dom"/>
</dbReference>
<keyword evidence="9" id="KW-0238">DNA-binding</keyword>
<evidence type="ECO:0000256" key="7">
    <source>
        <dbReference type="ARBA" id="ARBA00022908"/>
    </source>
</evidence>
<dbReference type="GO" id="GO:0035613">
    <property type="term" value="F:RNA stem-loop binding"/>
    <property type="evidence" value="ECO:0007669"/>
    <property type="project" value="TreeGrafter"/>
</dbReference>
<evidence type="ECO:0000256" key="14">
    <source>
        <dbReference type="PROSITE-ProRule" id="PRU00506"/>
    </source>
</evidence>
<organism evidence="19 20">
    <name type="scientific">Simian T-lymphotropic virus 3</name>
    <dbReference type="NCBI Taxonomy" id="39101"/>
    <lineage>
        <taxon>Viruses</taxon>
        <taxon>Riboviria</taxon>
        <taxon>Pararnavirae</taxon>
        <taxon>Artverviricota</taxon>
        <taxon>Revtraviricetes</taxon>
        <taxon>Ortervirales</taxon>
        <taxon>Retroviridae</taxon>
        <taxon>Orthoretrovirinae</taxon>
        <taxon>Deltaretrovirus</taxon>
        <taxon>Deltaretrovirus priTlym3</taxon>
        <taxon>Primate T-lymphotropic virus 3</taxon>
    </lineage>
</organism>
<evidence type="ECO:0000256" key="6">
    <source>
        <dbReference type="ARBA" id="ARBA00022801"/>
    </source>
</evidence>
<accession>Q6XNN9</accession>
<evidence type="ECO:0000313" key="20">
    <source>
        <dbReference type="Proteomes" id="UP000118803"/>
    </source>
</evidence>
<dbReference type="GO" id="GO:0008270">
    <property type="term" value="F:zinc ion binding"/>
    <property type="evidence" value="ECO:0007669"/>
    <property type="project" value="InterPro"/>
</dbReference>
<evidence type="ECO:0000256" key="4">
    <source>
        <dbReference type="ARBA" id="ARBA00022723"/>
    </source>
</evidence>
<evidence type="ECO:0000256" key="2">
    <source>
        <dbReference type="ARBA" id="ARBA00022695"/>
    </source>
</evidence>